<reference evidence="3" key="2">
    <citation type="submission" date="2022-03" db="EMBL/GenBank/DDBJ databases">
        <title>Draft title - Genomic analysis of global carrot germplasm unveils the trajectory of domestication and the origin of high carotenoid orange carrot.</title>
        <authorList>
            <person name="Iorizzo M."/>
            <person name="Ellison S."/>
            <person name="Senalik D."/>
            <person name="Macko-Podgorni A."/>
            <person name="Grzebelus D."/>
            <person name="Bostan H."/>
            <person name="Rolling W."/>
            <person name="Curaba J."/>
            <person name="Simon P."/>
        </authorList>
    </citation>
    <scope>NUCLEOTIDE SEQUENCE</scope>
    <source>
        <tissue evidence="3">Leaf</tissue>
    </source>
</reference>
<dbReference type="AlphaFoldDB" id="A0A161ZNX3"/>
<name>A0A161ZNX3_DAUCS</name>
<dbReference type="Gramene" id="KZM89212">
    <property type="protein sequence ID" value="KZM89212"/>
    <property type="gene ID" value="DCAR_026287"/>
</dbReference>
<dbReference type="EMBL" id="LNRQ01000007">
    <property type="protein sequence ID" value="KZM89212.1"/>
    <property type="molecule type" value="Genomic_DNA"/>
</dbReference>
<dbReference type="EMBL" id="CP093349">
    <property type="protein sequence ID" value="WOH10717.1"/>
    <property type="molecule type" value="Genomic_DNA"/>
</dbReference>
<protein>
    <submittedName>
        <fullName evidence="2">Uncharacterized protein</fullName>
    </submittedName>
</protein>
<proteinExistence type="predicted"/>
<gene>
    <name evidence="2" type="ORF">DCAR_026287</name>
    <name evidence="3" type="ORF">DCAR_0730187</name>
</gene>
<sequence>MSSNSAQQSMSQQETETKVQAMQERDQLTDKALSQHAQKSASELTDFAKHELKSHMQAVEQAKASADGTTEAAKSATETNK</sequence>
<accession>A0A161ZNX3</accession>
<evidence type="ECO:0000256" key="1">
    <source>
        <dbReference type="SAM" id="MobiDB-lite"/>
    </source>
</evidence>
<evidence type="ECO:0000313" key="3">
    <source>
        <dbReference type="EMBL" id="WOH10717.1"/>
    </source>
</evidence>
<organism evidence="2">
    <name type="scientific">Daucus carota subsp. sativus</name>
    <name type="common">Carrot</name>
    <dbReference type="NCBI Taxonomy" id="79200"/>
    <lineage>
        <taxon>Eukaryota</taxon>
        <taxon>Viridiplantae</taxon>
        <taxon>Streptophyta</taxon>
        <taxon>Embryophyta</taxon>
        <taxon>Tracheophyta</taxon>
        <taxon>Spermatophyta</taxon>
        <taxon>Magnoliopsida</taxon>
        <taxon>eudicotyledons</taxon>
        <taxon>Gunneridae</taxon>
        <taxon>Pentapetalae</taxon>
        <taxon>asterids</taxon>
        <taxon>campanulids</taxon>
        <taxon>Apiales</taxon>
        <taxon>Apiaceae</taxon>
        <taxon>Apioideae</taxon>
        <taxon>Scandiceae</taxon>
        <taxon>Daucinae</taxon>
        <taxon>Daucus</taxon>
        <taxon>Daucus sect. Daucus</taxon>
    </lineage>
</organism>
<dbReference type="Proteomes" id="UP000077755">
    <property type="component" value="Chromosome 7"/>
</dbReference>
<keyword evidence="4" id="KW-1185">Reference proteome</keyword>
<reference evidence="2" key="1">
    <citation type="journal article" date="2016" name="Nat. Genet.">
        <title>A high-quality carrot genome assembly provides new insights into carotenoid accumulation and asterid genome evolution.</title>
        <authorList>
            <person name="Iorizzo M."/>
            <person name="Ellison S."/>
            <person name="Senalik D."/>
            <person name="Zeng P."/>
            <person name="Satapoomin P."/>
            <person name="Huang J."/>
            <person name="Bowman M."/>
            <person name="Iovene M."/>
            <person name="Sanseverino W."/>
            <person name="Cavagnaro P."/>
            <person name="Yildiz M."/>
            <person name="Macko-Podgorni A."/>
            <person name="Moranska E."/>
            <person name="Grzebelus E."/>
            <person name="Grzebelus D."/>
            <person name="Ashrafi H."/>
            <person name="Zheng Z."/>
            <person name="Cheng S."/>
            <person name="Spooner D."/>
            <person name="Van Deynze A."/>
            <person name="Simon P."/>
        </authorList>
    </citation>
    <scope>NUCLEOTIDE SEQUENCE [LARGE SCALE GENOMIC DNA]</scope>
    <source>
        <tissue evidence="2">Leaf</tissue>
    </source>
</reference>
<evidence type="ECO:0000313" key="4">
    <source>
        <dbReference type="Proteomes" id="UP000077755"/>
    </source>
</evidence>
<feature type="region of interest" description="Disordered" evidence="1">
    <location>
        <begin position="1"/>
        <end position="81"/>
    </location>
</feature>
<feature type="compositionally biased region" description="Low complexity" evidence="1">
    <location>
        <begin position="1"/>
        <end position="13"/>
    </location>
</feature>
<evidence type="ECO:0000313" key="2">
    <source>
        <dbReference type="EMBL" id="KZM89212.1"/>
    </source>
</evidence>